<keyword evidence="2" id="KW-1185">Reference proteome</keyword>
<comment type="caution">
    <text evidence="1">The sequence shown here is derived from an EMBL/GenBank/DDBJ whole genome shotgun (WGS) entry which is preliminary data.</text>
</comment>
<dbReference type="AlphaFoldDB" id="A0AAV1JU08"/>
<dbReference type="Proteomes" id="UP001497472">
    <property type="component" value="Unassembled WGS sequence"/>
</dbReference>
<proteinExistence type="predicted"/>
<evidence type="ECO:0000313" key="2">
    <source>
        <dbReference type="Proteomes" id="UP001497472"/>
    </source>
</evidence>
<protein>
    <submittedName>
        <fullName evidence="1">Uncharacterized protein</fullName>
    </submittedName>
</protein>
<sequence length="107" mass="12091">KHAFQYNSMELSDRSSRIKLRVRRGRMGGGGRAGFSMKRLGGAKCASALGAIAQIEFSKLFFQVYLCNNPLRYDTTKISRRHRSDRCSWRWDGAVVRDVGFTRAATA</sequence>
<name>A0AAV1JU08_9NEOP</name>
<reference evidence="1 2" key="1">
    <citation type="submission" date="2023-11" db="EMBL/GenBank/DDBJ databases">
        <authorList>
            <person name="Okamura Y."/>
        </authorList>
    </citation>
    <scope>NUCLEOTIDE SEQUENCE [LARGE SCALE GENOMIC DNA]</scope>
</reference>
<feature type="non-terminal residue" evidence="1">
    <location>
        <position position="1"/>
    </location>
</feature>
<organism evidence="1 2">
    <name type="scientific">Leptosia nina</name>
    <dbReference type="NCBI Taxonomy" id="320188"/>
    <lineage>
        <taxon>Eukaryota</taxon>
        <taxon>Metazoa</taxon>
        <taxon>Ecdysozoa</taxon>
        <taxon>Arthropoda</taxon>
        <taxon>Hexapoda</taxon>
        <taxon>Insecta</taxon>
        <taxon>Pterygota</taxon>
        <taxon>Neoptera</taxon>
        <taxon>Endopterygota</taxon>
        <taxon>Lepidoptera</taxon>
        <taxon>Glossata</taxon>
        <taxon>Ditrysia</taxon>
        <taxon>Papilionoidea</taxon>
        <taxon>Pieridae</taxon>
        <taxon>Pierinae</taxon>
        <taxon>Leptosia</taxon>
    </lineage>
</organism>
<evidence type="ECO:0000313" key="1">
    <source>
        <dbReference type="EMBL" id="CAK1552913.1"/>
    </source>
</evidence>
<dbReference type="EMBL" id="CAVLEF010000182">
    <property type="protein sequence ID" value="CAK1552913.1"/>
    <property type="molecule type" value="Genomic_DNA"/>
</dbReference>
<gene>
    <name evidence="1" type="ORF">LNINA_LOCUS11939</name>
</gene>
<accession>A0AAV1JU08</accession>